<evidence type="ECO:0008006" key="4">
    <source>
        <dbReference type="Google" id="ProtNLM"/>
    </source>
</evidence>
<evidence type="ECO:0000256" key="1">
    <source>
        <dbReference type="SAM" id="SignalP"/>
    </source>
</evidence>
<dbReference type="Proteomes" id="UP001139157">
    <property type="component" value="Unassembled WGS sequence"/>
</dbReference>
<dbReference type="RefSeq" id="WP_251909449.1">
    <property type="nucleotide sequence ID" value="NZ_JAMRXG010000001.1"/>
</dbReference>
<keyword evidence="1" id="KW-0732">Signal</keyword>
<accession>A0A9X2E6V7</accession>
<gene>
    <name evidence="2" type="ORF">NDR86_03830</name>
</gene>
<proteinExistence type="predicted"/>
<dbReference type="AlphaFoldDB" id="A0A9X2E6V7"/>
<protein>
    <recommendedName>
        <fullName evidence="4">DUF2690 domain-containing protein</fullName>
    </recommendedName>
</protein>
<sequence>MTLKCVPPQRFSARAGAVVATIAAALVGFAGPAAAGPTDPVVQFTPTFTRVPGNCAAIINAETVPQPRSGELGVRVRITQFGQGCRAYELGVLWRNLDTGYSSGQVQGVHGTVVSGAPDGVITGIGMAPRAGRVEARIVTYSKYYPQPQELEHVSGRATFTLS</sequence>
<keyword evidence="3" id="KW-1185">Reference proteome</keyword>
<feature type="signal peptide" evidence="1">
    <location>
        <begin position="1"/>
        <end position="35"/>
    </location>
</feature>
<reference evidence="2" key="1">
    <citation type="submission" date="2022-06" db="EMBL/GenBank/DDBJ databases">
        <title>Novel species in genus nocardia.</title>
        <authorList>
            <person name="Li F."/>
        </authorList>
    </citation>
    <scope>NUCLEOTIDE SEQUENCE</scope>
    <source>
        <strain evidence="2">CDC141</strain>
    </source>
</reference>
<comment type="caution">
    <text evidence="2">The sequence shown here is derived from an EMBL/GenBank/DDBJ whole genome shotgun (WGS) entry which is preliminary data.</text>
</comment>
<dbReference type="EMBL" id="JAMRXG010000001">
    <property type="protein sequence ID" value="MCM6772603.1"/>
    <property type="molecule type" value="Genomic_DNA"/>
</dbReference>
<evidence type="ECO:0000313" key="3">
    <source>
        <dbReference type="Proteomes" id="UP001139157"/>
    </source>
</evidence>
<name>A0A9X2E6V7_9NOCA</name>
<evidence type="ECO:0000313" key="2">
    <source>
        <dbReference type="EMBL" id="MCM6772603.1"/>
    </source>
</evidence>
<feature type="chain" id="PRO_5040790112" description="DUF2690 domain-containing protein" evidence="1">
    <location>
        <begin position="36"/>
        <end position="163"/>
    </location>
</feature>
<organism evidence="2 3">
    <name type="scientific">Nocardia pulmonis</name>
    <dbReference type="NCBI Taxonomy" id="2951408"/>
    <lineage>
        <taxon>Bacteria</taxon>
        <taxon>Bacillati</taxon>
        <taxon>Actinomycetota</taxon>
        <taxon>Actinomycetes</taxon>
        <taxon>Mycobacteriales</taxon>
        <taxon>Nocardiaceae</taxon>
        <taxon>Nocardia</taxon>
    </lineage>
</organism>